<dbReference type="GO" id="GO:0016787">
    <property type="term" value="F:hydrolase activity"/>
    <property type="evidence" value="ECO:0007669"/>
    <property type="project" value="UniProtKB-KW"/>
</dbReference>
<evidence type="ECO:0000256" key="1">
    <source>
        <dbReference type="SAM" id="MobiDB-lite"/>
    </source>
</evidence>
<dbReference type="RefSeq" id="WP_284875337.1">
    <property type="nucleotide sequence ID" value="NZ_CP126970.1"/>
</dbReference>
<feature type="domain" description="M23ase beta-sheet core" evidence="2">
    <location>
        <begin position="91"/>
        <end position="186"/>
    </location>
</feature>
<evidence type="ECO:0000313" key="3">
    <source>
        <dbReference type="EMBL" id="WIM70757.1"/>
    </source>
</evidence>
<dbReference type="PANTHER" id="PTHR21666:SF270">
    <property type="entry name" value="MUREIN HYDROLASE ACTIVATOR ENVC"/>
    <property type="match status" value="1"/>
</dbReference>
<keyword evidence="3" id="KW-0378">Hydrolase</keyword>
<organism evidence="3 4">
    <name type="scientific">Corynebacterium suedekumii</name>
    <dbReference type="NCBI Taxonomy" id="3049801"/>
    <lineage>
        <taxon>Bacteria</taxon>
        <taxon>Bacillati</taxon>
        <taxon>Actinomycetota</taxon>
        <taxon>Actinomycetes</taxon>
        <taxon>Mycobacteriales</taxon>
        <taxon>Corynebacteriaceae</taxon>
        <taxon>Corynebacterium</taxon>
    </lineage>
</organism>
<evidence type="ECO:0000259" key="2">
    <source>
        <dbReference type="Pfam" id="PF01551"/>
    </source>
</evidence>
<keyword evidence="4" id="KW-1185">Reference proteome</keyword>
<dbReference type="InterPro" id="IPR011055">
    <property type="entry name" value="Dup_hybrid_motif"/>
</dbReference>
<protein>
    <submittedName>
        <fullName evidence="3">M23 family metallopeptidase</fullName>
        <ecNumber evidence="3">3.4.-.-</ecNumber>
    </submittedName>
</protein>
<dbReference type="Pfam" id="PF01551">
    <property type="entry name" value="Peptidase_M23"/>
    <property type="match status" value="1"/>
</dbReference>
<dbReference type="Gene3D" id="2.70.70.10">
    <property type="entry name" value="Glucose Permease (Domain IIA)"/>
    <property type="match status" value="1"/>
</dbReference>
<dbReference type="EMBL" id="CP126970">
    <property type="protein sequence ID" value="WIM70757.1"/>
    <property type="molecule type" value="Genomic_DNA"/>
</dbReference>
<dbReference type="InterPro" id="IPR050570">
    <property type="entry name" value="Cell_wall_metabolism_enzyme"/>
</dbReference>
<evidence type="ECO:0000313" key="4">
    <source>
        <dbReference type="Proteomes" id="UP001238805"/>
    </source>
</evidence>
<dbReference type="Proteomes" id="UP001238805">
    <property type="component" value="Chromosome"/>
</dbReference>
<dbReference type="CDD" id="cd12797">
    <property type="entry name" value="M23_peptidase"/>
    <property type="match status" value="1"/>
</dbReference>
<sequence>MRLSTSRRTTGRHRKPSTLATAPRRIAVAAVTAGLATTGIAGGATASAQTFPGLSSTATELVSQTVQGPATTVRPAEGTFTSGYGPRWGTMHSGIDIANTIGTPILAVMNGTVIDSGPASGYGQWIRIKHDDGSVSVYGHMASLYVSVGERVAAGQTIAGMGNLGFSTGSHLHFEIHPDGATPVDPVPWFNARGIYF</sequence>
<name>A0ABY8VP44_9CORY</name>
<dbReference type="PANTHER" id="PTHR21666">
    <property type="entry name" value="PEPTIDASE-RELATED"/>
    <property type="match status" value="1"/>
</dbReference>
<reference evidence="3 4" key="1">
    <citation type="submission" date="2023-05" db="EMBL/GenBank/DDBJ databases">
        <title>Corynebacterium suedekumii sp. nov. and Corynebacterium breve sp. nov. isolated from raw cow's milk.</title>
        <authorList>
            <person name="Baer M.K."/>
            <person name="Mehl L."/>
            <person name="Hellmuth R."/>
            <person name="Marke G."/>
            <person name="Lipski A."/>
        </authorList>
    </citation>
    <scope>NUCLEOTIDE SEQUENCE [LARGE SCALE GENOMIC DNA]</scope>
    <source>
        <strain evidence="3 4">LM112</strain>
    </source>
</reference>
<dbReference type="EC" id="3.4.-.-" evidence="3"/>
<dbReference type="SUPFAM" id="SSF51261">
    <property type="entry name" value="Duplicated hybrid motif"/>
    <property type="match status" value="1"/>
</dbReference>
<feature type="region of interest" description="Disordered" evidence="1">
    <location>
        <begin position="1"/>
        <end position="20"/>
    </location>
</feature>
<gene>
    <name evidence="3" type="ORF">QP029_02695</name>
</gene>
<accession>A0ABY8VP44</accession>
<dbReference type="InterPro" id="IPR016047">
    <property type="entry name" value="M23ase_b-sheet_dom"/>
</dbReference>
<proteinExistence type="predicted"/>